<sequence length="518" mass="58328">MKYPIFKEKSLLFITIFFLGWGFVQAQDNTLSKKEKKAGWQLLFDGKTTTGWKGAFTDNFPTKGWKIENGLLEVDANGGAESADGGDIVTLKEYDNFELKVDFKLTKGANSGVKYFVAPQQATPASPRSAFGLEFQLLDDAVHPDAKLGKNGNRTISSLYDLIPAIDNKPTKPIGDWNTLKIVSNGTHIEHWLNGVMVLTYERGSQKFNDLITNSKYKNIPGFGLGEKGRILLQEHGFKVYFKNIKIKETKFMPDTRTGKLLKEIPGVVSFTYRHSFEKNFSATLDTIKSLGITNIEFSNLFGQKSEDIKKMLDEREMICTSFGVNYDDLVKNVEQVGKNAKKLGAKFVRVAWIPHNKTTLTIEITKQAVTDFNTAGKLLKDKYGLTFCYHNHGFDMQTYNGKTFFDYLMANTNPEYVSFELDILWAFHPGKNPVELMKKYGSRFKLMHVKDLRRGILGDLTGATPVENDVALGSGQINIPAVIKEAQKIGIKYFYIEDESKAVNLQVPVSLTFLKNL</sequence>
<dbReference type="InterPro" id="IPR013022">
    <property type="entry name" value="Xyl_isomerase-like_TIM-brl"/>
</dbReference>
<evidence type="ECO:0000313" key="3">
    <source>
        <dbReference type="EMBL" id="MBK0383906.1"/>
    </source>
</evidence>
<evidence type="ECO:0000259" key="2">
    <source>
        <dbReference type="Pfam" id="PF06439"/>
    </source>
</evidence>
<dbReference type="SUPFAM" id="SSF51658">
    <property type="entry name" value="Xylose isomerase-like"/>
    <property type="match status" value="1"/>
</dbReference>
<organism evidence="3 4">
    <name type="scientific">Pedobacter segetis</name>
    <dbReference type="NCBI Taxonomy" id="2793069"/>
    <lineage>
        <taxon>Bacteria</taxon>
        <taxon>Pseudomonadati</taxon>
        <taxon>Bacteroidota</taxon>
        <taxon>Sphingobacteriia</taxon>
        <taxon>Sphingobacteriales</taxon>
        <taxon>Sphingobacteriaceae</taxon>
        <taxon>Pedobacter</taxon>
    </lineage>
</organism>
<proteinExistence type="predicted"/>
<dbReference type="PANTHER" id="PTHR12110:SF41">
    <property type="entry name" value="INOSOSE DEHYDRATASE"/>
    <property type="match status" value="1"/>
</dbReference>
<dbReference type="Proteomes" id="UP000660024">
    <property type="component" value="Unassembled WGS sequence"/>
</dbReference>
<comment type="caution">
    <text evidence="3">The sequence shown here is derived from an EMBL/GenBank/DDBJ whole genome shotgun (WGS) entry which is preliminary data.</text>
</comment>
<dbReference type="InterPro" id="IPR050312">
    <property type="entry name" value="IolE/XylAMocC-like"/>
</dbReference>
<dbReference type="Gene3D" id="2.60.120.560">
    <property type="entry name" value="Exo-inulinase, domain 1"/>
    <property type="match status" value="1"/>
</dbReference>
<dbReference type="Pfam" id="PF01261">
    <property type="entry name" value="AP_endonuc_2"/>
    <property type="match status" value="1"/>
</dbReference>
<accession>A0ABS1BNK9</accession>
<protein>
    <submittedName>
        <fullName evidence="3">DUF1080 domain-containing protein</fullName>
    </submittedName>
</protein>
<dbReference type="Gene3D" id="3.20.20.150">
    <property type="entry name" value="Divalent-metal-dependent TIM barrel enzymes"/>
    <property type="match status" value="1"/>
</dbReference>
<evidence type="ECO:0000259" key="1">
    <source>
        <dbReference type="Pfam" id="PF01261"/>
    </source>
</evidence>
<dbReference type="InterPro" id="IPR010496">
    <property type="entry name" value="AL/BT2_dom"/>
</dbReference>
<dbReference type="InterPro" id="IPR036237">
    <property type="entry name" value="Xyl_isomerase-like_sf"/>
</dbReference>
<evidence type="ECO:0000313" key="4">
    <source>
        <dbReference type="Proteomes" id="UP000660024"/>
    </source>
</evidence>
<feature type="domain" description="3-keto-alpha-glucoside-1,2-lyase/3-keto-2-hydroxy-glucal hydratase" evidence="2">
    <location>
        <begin position="39"/>
        <end position="248"/>
    </location>
</feature>
<dbReference type="RefSeq" id="WP_200587138.1">
    <property type="nucleotide sequence ID" value="NZ_JAEHFY010000019.1"/>
</dbReference>
<dbReference type="PANTHER" id="PTHR12110">
    <property type="entry name" value="HYDROXYPYRUVATE ISOMERASE"/>
    <property type="match status" value="1"/>
</dbReference>
<name>A0ABS1BNK9_9SPHI</name>
<reference evidence="3 4" key="1">
    <citation type="submission" date="2020-12" db="EMBL/GenBank/DDBJ databases">
        <title>Bacterial novel species Pedobacter sp. SD-b isolated from soil.</title>
        <authorList>
            <person name="Jung H.-Y."/>
        </authorList>
    </citation>
    <scope>NUCLEOTIDE SEQUENCE [LARGE SCALE GENOMIC DNA]</scope>
    <source>
        <strain evidence="3 4">SD-b</strain>
    </source>
</reference>
<dbReference type="Pfam" id="PF06439">
    <property type="entry name" value="3keto-disac_hyd"/>
    <property type="match status" value="1"/>
</dbReference>
<feature type="domain" description="Xylose isomerase-like TIM barrel" evidence="1">
    <location>
        <begin position="286"/>
        <end position="503"/>
    </location>
</feature>
<gene>
    <name evidence="3" type="ORF">I5M32_13135</name>
</gene>
<keyword evidence="4" id="KW-1185">Reference proteome</keyword>
<dbReference type="EMBL" id="JAEHFY010000019">
    <property type="protein sequence ID" value="MBK0383906.1"/>
    <property type="molecule type" value="Genomic_DNA"/>
</dbReference>